<organism evidence="3 4">
    <name type="scientific">Hebeloma cylindrosporum</name>
    <dbReference type="NCBI Taxonomy" id="76867"/>
    <lineage>
        <taxon>Eukaryota</taxon>
        <taxon>Fungi</taxon>
        <taxon>Dikarya</taxon>
        <taxon>Basidiomycota</taxon>
        <taxon>Agaricomycotina</taxon>
        <taxon>Agaricomycetes</taxon>
        <taxon>Agaricomycetidae</taxon>
        <taxon>Agaricales</taxon>
        <taxon>Agaricineae</taxon>
        <taxon>Hymenogastraceae</taxon>
        <taxon>Hebeloma</taxon>
    </lineage>
</organism>
<evidence type="ECO:0000256" key="2">
    <source>
        <dbReference type="SAM" id="Phobius"/>
    </source>
</evidence>
<evidence type="ECO:0000256" key="1">
    <source>
        <dbReference type="SAM" id="MobiDB-lite"/>
    </source>
</evidence>
<evidence type="ECO:0000313" key="3">
    <source>
        <dbReference type="EMBL" id="KIM44580.1"/>
    </source>
</evidence>
<reference evidence="4" key="2">
    <citation type="submission" date="2015-01" db="EMBL/GenBank/DDBJ databases">
        <title>Evolutionary Origins and Diversification of the Mycorrhizal Mutualists.</title>
        <authorList>
            <consortium name="DOE Joint Genome Institute"/>
            <consortium name="Mycorrhizal Genomics Consortium"/>
            <person name="Kohler A."/>
            <person name="Kuo A."/>
            <person name="Nagy L.G."/>
            <person name="Floudas D."/>
            <person name="Copeland A."/>
            <person name="Barry K.W."/>
            <person name="Cichocki N."/>
            <person name="Veneault-Fourrey C."/>
            <person name="LaButti K."/>
            <person name="Lindquist E.A."/>
            <person name="Lipzen A."/>
            <person name="Lundell T."/>
            <person name="Morin E."/>
            <person name="Murat C."/>
            <person name="Riley R."/>
            <person name="Ohm R."/>
            <person name="Sun H."/>
            <person name="Tunlid A."/>
            <person name="Henrissat B."/>
            <person name="Grigoriev I.V."/>
            <person name="Hibbett D.S."/>
            <person name="Martin F."/>
        </authorList>
    </citation>
    <scope>NUCLEOTIDE SEQUENCE [LARGE SCALE GENOMIC DNA]</scope>
    <source>
        <strain evidence="4">h7</strain>
    </source>
</reference>
<accession>A0A0C3C6T0</accession>
<name>A0A0C3C6T0_HEBCY</name>
<sequence>MRGILKTWSLTPCLCAGGSPTSAGSVSTASSTSGGSGSNSAAALSPHAESSMALALLLALISGFFSRASAWRTSYLRSATWIMKQEYS</sequence>
<feature type="region of interest" description="Disordered" evidence="1">
    <location>
        <begin position="16"/>
        <end position="43"/>
    </location>
</feature>
<dbReference type="AlphaFoldDB" id="A0A0C3C6T0"/>
<feature type="transmembrane region" description="Helical" evidence="2">
    <location>
        <begin position="52"/>
        <end position="70"/>
    </location>
</feature>
<dbReference type="HOGENOM" id="CLU_2469357_0_0_1"/>
<keyword evidence="4" id="KW-1185">Reference proteome</keyword>
<evidence type="ECO:0000313" key="4">
    <source>
        <dbReference type="Proteomes" id="UP000053424"/>
    </source>
</evidence>
<dbReference type="Proteomes" id="UP000053424">
    <property type="component" value="Unassembled WGS sequence"/>
</dbReference>
<gene>
    <name evidence="3" type="ORF">M413DRAFT_442551</name>
</gene>
<proteinExistence type="predicted"/>
<dbReference type="EMBL" id="KN831773">
    <property type="protein sequence ID" value="KIM44580.1"/>
    <property type="molecule type" value="Genomic_DNA"/>
</dbReference>
<keyword evidence="2" id="KW-1133">Transmembrane helix</keyword>
<reference evidence="3 4" key="1">
    <citation type="submission" date="2014-04" db="EMBL/GenBank/DDBJ databases">
        <authorList>
            <consortium name="DOE Joint Genome Institute"/>
            <person name="Kuo A."/>
            <person name="Gay G."/>
            <person name="Dore J."/>
            <person name="Kohler A."/>
            <person name="Nagy L.G."/>
            <person name="Floudas D."/>
            <person name="Copeland A."/>
            <person name="Barry K.W."/>
            <person name="Cichocki N."/>
            <person name="Veneault-Fourrey C."/>
            <person name="LaButti K."/>
            <person name="Lindquist E.A."/>
            <person name="Lipzen A."/>
            <person name="Lundell T."/>
            <person name="Morin E."/>
            <person name="Murat C."/>
            <person name="Sun H."/>
            <person name="Tunlid A."/>
            <person name="Henrissat B."/>
            <person name="Grigoriev I.V."/>
            <person name="Hibbett D.S."/>
            <person name="Martin F."/>
            <person name="Nordberg H.P."/>
            <person name="Cantor M.N."/>
            <person name="Hua S.X."/>
        </authorList>
    </citation>
    <scope>NUCLEOTIDE SEQUENCE [LARGE SCALE GENOMIC DNA]</scope>
    <source>
        <strain evidence="4">h7</strain>
    </source>
</reference>
<keyword evidence="2" id="KW-0812">Transmembrane</keyword>
<protein>
    <submittedName>
        <fullName evidence="3">Uncharacterized protein</fullName>
    </submittedName>
</protein>
<keyword evidence="2" id="KW-0472">Membrane</keyword>